<dbReference type="RefSeq" id="WP_255892489.1">
    <property type="nucleotide sequence ID" value="NZ_JAFMZM010000006.1"/>
</dbReference>
<sequence length="231" mass="25346">MSQHAAQPYAVGGPHAVAPRVPEGLAVAALVLASVYTVVEVLLLLTSFGAAETYGEAARQGTDVAGVITAYDVLGMGYVVLLPLWIVTCLFLQRARRRAVALAPRFHHQRSPVWTWLGWPVPIVGLWFPYQVVRDIVRNAWRDPWGDQRQRLHLGLWWATWVVAIVAGQVTSRLIPWSGTPDADAVARLPLFQGITAVATVAGLVLWVRIVNSLLHALRTPPDVSDVTLPY</sequence>
<evidence type="ECO:0000313" key="3">
    <source>
        <dbReference type="EMBL" id="MFC7362054.1"/>
    </source>
</evidence>
<keyword evidence="1" id="KW-0472">Membrane</keyword>
<feature type="domain" description="DUF4328" evidence="2">
    <location>
        <begin position="79"/>
        <end position="213"/>
    </location>
</feature>
<comment type="caution">
    <text evidence="3">The sequence shown here is derived from an EMBL/GenBank/DDBJ whole genome shotgun (WGS) entry which is preliminary data.</text>
</comment>
<organism evidence="3 4">
    <name type="scientific">Nocardioides astragali</name>
    <dbReference type="NCBI Taxonomy" id="1776736"/>
    <lineage>
        <taxon>Bacteria</taxon>
        <taxon>Bacillati</taxon>
        <taxon>Actinomycetota</taxon>
        <taxon>Actinomycetes</taxon>
        <taxon>Propionibacteriales</taxon>
        <taxon>Nocardioidaceae</taxon>
        <taxon>Nocardioides</taxon>
    </lineage>
</organism>
<reference evidence="4" key="1">
    <citation type="journal article" date="2019" name="Int. J. Syst. Evol. Microbiol.">
        <title>The Global Catalogue of Microorganisms (GCM) 10K type strain sequencing project: providing services to taxonomists for standard genome sequencing and annotation.</title>
        <authorList>
            <consortium name="The Broad Institute Genomics Platform"/>
            <consortium name="The Broad Institute Genome Sequencing Center for Infectious Disease"/>
            <person name="Wu L."/>
            <person name="Ma J."/>
        </authorList>
    </citation>
    <scope>NUCLEOTIDE SEQUENCE [LARGE SCALE GENOMIC DNA]</scope>
    <source>
        <strain evidence="4">FCH27</strain>
    </source>
</reference>
<keyword evidence="1" id="KW-1133">Transmembrane helix</keyword>
<dbReference type="Pfam" id="PF14219">
    <property type="entry name" value="DUF4328"/>
    <property type="match status" value="1"/>
</dbReference>
<feature type="transmembrane region" description="Helical" evidence="1">
    <location>
        <begin position="25"/>
        <end position="48"/>
    </location>
</feature>
<keyword evidence="4" id="KW-1185">Reference proteome</keyword>
<keyword evidence="1" id="KW-0812">Transmembrane</keyword>
<protein>
    <submittedName>
        <fullName evidence="3">DUF4328 domain-containing protein</fullName>
    </submittedName>
</protein>
<name>A0ABW2N437_9ACTN</name>
<feature type="transmembrane region" description="Helical" evidence="1">
    <location>
        <begin position="191"/>
        <end position="210"/>
    </location>
</feature>
<dbReference type="InterPro" id="IPR025565">
    <property type="entry name" value="DUF4328"/>
</dbReference>
<gene>
    <name evidence="3" type="ORF">ACFQO6_17405</name>
</gene>
<feature type="transmembrane region" description="Helical" evidence="1">
    <location>
        <begin position="152"/>
        <end position="170"/>
    </location>
</feature>
<proteinExistence type="predicted"/>
<dbReference type="Proteomes" id="UP001596524">
    <property type="component" value="Unassembled WGS sequence"/>
</dbReference>
<accession>A0ABW2N437</accession>
<evidence type="ECO:0000313" key="4">
    <source>
        <dbReference type="Proteomes" id="UP001596524"/>
    </source>
</evidence>
<dbReference type="EMBL" id="JBHTCH010000020">
    <property type="protein sequence ID" value="MFC7362054.1"/>
    <property type="molecule type" value="Genomic_DNA"/>
</dbReference>
<feature type="transmembrane region" description="Helical" evidence="1">
    <location>
        <begin position="68"/>
        <end position="92"/>
    </location>
</feature>
<evidence type="ECO:0000256" key="1">
    <source>
        <dbReference type="SAM" id="Phobius"/>
    </source>
</evidence>
<feature type="transmembrane region" description="Helical" evidence="1">
    <location>
        <begin position="113"/>
        <end position="132"/>
    </location>
</feature>
<evidence type="ECO:0000259" key="2">
    <source>
        <dbReference type="Pfam" id="PF14219"/>
    </source>
</evidence>